<dbReference type="GeneID" id="94299359"/>
<accession>A0A9P8RY25</accession>
<dbReference type="EMBL" id="AUWU02000005">
    <property type="protein sequence ID" value="KAH0573216.1"/>
    <property type="molecule type" value="Genomic_DNA"/>
</dbReference>
<dbReference type="RefSeq" id="XP_067763989.1">
    <property type="nucleotide sequence ID" value="XM_067909168.1"/>
</dbReference>
<name>A0A9P8RY25_9EUKA</name>
<reference evidence="1 2" key="1">
    <citation type="journal article" date="2014" name="PLoS Genet.">
        <title>The Genome of Spironucleus salmonicida Highlights a Fish Pathogen Adapted to Fluctuating Environments.</title>
        <authorList>
            <person name="Xu F."/>
            <person name="Jerlstrom-Hultqvist J."/>
            <person name="Einarsson E."/>
            <person name="Astvaldsson A."/>
            <person name="Svard S.G."/>
            <person name="Andersson J.O."/>
        </authorList>
    </citation>
    <scope>NUCLEOTIDE SEQUENCE [LARGE SCALE GENOMIC DNA]</scope>
    <source>
        <strain evidence="1 2">ATCC 50377</strain>
    </source>
</reference>
<protein>
    <submittedName>
        <fullName evidence="1">Uncharacterized protein</fullName>
    </submittedName>
</protein>
<gene>
    <name evidence="1" type="ORF">SS50377_25336</name>
</gene>
<comment type="caution">
    <text evidence="1">The sequence shown here is derived from an EMBL/GenBank/DDBJ whole genome shotgun (WGS) entry which is preliminary data.</text>
</comment>
<organism evidence="1 2">
    <name type="scientific">Spironucleus salmonicida</name>
    <dbReference type="NCBI Taxonomy" id="348837"/>
    <lineage>
        <taxon>Eukaryota</taxon>
        <taxon>Metamonada</taxon>
        <taxon>Diplomonadida</taxon>
        <taxon>Hexamitidae</taxon>
        <taxon>Hexamitinae</taxon>
        <taxon>Spironucleus</taxon>
    </lineage>
</organism>
<evidence type="ECO:0000313" key="1">
    <source>
        <dbReference type="EMBL" id="KAH0573216.1"/>
    </source>
</evidence>
<evidence type="ECO:0000313" key="2">
    <source>
        <dbReference type="Proteomes" id="UP000018208"/>
    </source>
</evidence>
<dbReference type="AlphaFoldDB" id="A0A9P8RY25"/>
<dbReference type="KEGG" id="ssao:94299359"/>
<sequence>MLSFQRLCIARNIPVILINQTSPIQIIIQQIVEQESDVHCLLFMKQLRNHTSSNIVSYAEISPFLHYGMAKIQSWPEDLLKCLFQILADVAADIPDIVYPFITDITTFISQVLSIQKETNQFYRNVQQLLGPIARFSANLALTFEGNSFLLLFFRVIEHKLIYNISHMLPKYQADCQKQSCRFVECLIPFFVFDSPVKCVLKLAKTKYLSDSVVEVLVMQDQQNSQLLINKIQLRSKLSQNELKCIFLCIQCDSDVDFAILGSGLLSSNIQKRMFSGKIINRLLDSKNEALSVYLLANNFEETLQLLSDQGEGYAQITLNLLEQLYK</sequence>
<proteinExistence type="predicted"/>
<dbReference type="Proteomes" id="UP000018208">
    <property type="component" value="Unassembled WGS sequence"/>
</dbReference>
<keyword evidence="2" id="KW-1185">Reference proteome</keyword>